<organism evidence="4 5">
    <name type="scientific">Perilla frutescens var. hirtella</name>
    <name type="common">Perilla citriodora</name>
    <name type="synonym">Perilla setoyensis</name>
    <dbReference type="NCBI Taxonomy" id="608512"/>
    <lineage>
        <taxon>Eukaryota</taxon>
        <taxon>Viridiplantae</taxon>
        <taxon>Streptophyta</taxon>
        <taxon>Embryophyta</taxon>
        <taxon>Tracheophyta</taxon>
        <taxon>Spermatophyta</taxon>
        <taxon>Magnoliopsida</taxon>
        <taxon>eudicotyledons</taxon>
        <taxon>Gunneridae</taxon>
        <taxon>Pentapetalae</taxon>
        <taxon>asterids</taxon>
        <taxon>lamiids</taxon>
        <taxon>Lamiales</taxon>
        <taxon>Lamiaceae</taxon>
        <taxon>Nepetoideae</taxon>
        <taxon>Elsholtzieae</taxon>
        <taxon>Perilla</taxon>
    </lineage>
</organism>
<evidence type="ECO:0000256" key="1">
    <source>
        <dbReference type="ARBA" id="ARBA00004370"/>
    </source>
</evidence>
<accession>A0AAD4NW44</accession>
<protein>
    <submittedName>
        <fullName evidence="4">Aminoalcoholphosphotransferase 1</fullName>
    </submittedName>
</protein>
<comment type="similarity">
    <text evidence="2">Belongs to the CDP-alcohol phosphatidyltransferase class-I family.</text>
</comment>
<dbReference type="AlphaFoldDB" id="A0AAD4NW44"/>
<comment type="subcellular location">
    <subcellularLocation>
        <location evidence="1">Membrane</location>
    </subcellularLocation>
</comment>
<evidence type="ECO:0000313" key="5">
    <source>
        <dbReference type="Proteomes" id="UP001190926"/>
    </source>
</evidence>
<comment type="caution">
    <text evidence="4">The sequence shown here is derived from an EMBL/GenBank/DDBJ whole genome shotgun (WGS) entry which is preliminary data.</text>
</comment>
<reference evidence="4 5" key="1">
    <citation type="journal article" date="2021" name="Nat. Commun.">
        <title>Incipient diploidization of the medicinal plant Perilla within 10,000 years.</title>
        <authorList>
            <person name="Zhang Y."/>
            <person name="Shen Q."/>
            <person name="Leng L."/>
            <person name="Zhang D."/>
            <person name="Chen S."/>
            <person name="Shi Y."/>
            <person name="Ning Z."/>
            <person name="Chen S."/>
        </authorList>
    </citation>
    <scope>NUCLEOTIDE SEQUENCE [LARGE SCALE GENOMIC DNA]</scope>
    <source>
        <strain evidence="5">cv. PC099</strain>
    </source>
</reference>
<keyword evidence="3" id="KW-0472">Membrane</keyword>
<dbReference type="PANTHER" id="PTHR10414:SF37">
    <property type="entry name" value="BB IN A BOXCAR, ISOFORM C"/>
    <property type="match status" value="1"/>
</dbReference>
<dbReference type="InterPro" id="IPR014472">
    <property type="entry name" value="CHOPT"/>
</dbReference>
<dbReference type="GO" id="GO:0008610">
    <property type="term" value="P:lipid biosynthetic process"/>
    <property type="evidence" value="ECO:0007669"/>
    <property type="project" value="UniProtKB-ARBA"/>
</dbReference>
<keyword evidence="5" id="KW-1185">Reference proteome</keyword>
<name>A0AAD4NW44_PERFH</name>
<proteinExistence type="inferred from homology"/>
<evidence type="ECO:0000256" key="2">
    <source>
        <dbReference type="ARBA" id="ARBA00010441"/>
    </source>
</evidence>
<evidence type="ECO:0000313" key="4">
    <source>
        <dbReference type="EMBL" id="KAH6754823.1"/>
    </source>
</evidence>
<sequence>MQIYSPKLDSPPPRWVNFAHGLLLFNSLSIADCNLNLFLPQQISGCDALGCAFEALAFGSTAMCGGTTFWFWVISGVLFYYTTWEKCYLNEIEDESVLNDDVGKRLNQMVPNPIS</sequence>
<dbReference type="PANTHER" id="PTHR10414">
    <property type="entry name" value="ETHANOLAMINEPHOSPHOTRANSFERASE"/>
    <property type="match status" value="1"/>
</dbReference>
<evidence type="ECO:0000256" key="3">
    <source>
        <dbReference type="ARBA" id="ARBA00023136"/>
    </source>
</evidence>
<dbReference type="Proteomes" id="UP001190926">
    <property type="component" value="Unassembled WGS sequence"/>
</dbReference>
<dbReference type="GO" id="GO:0016020">
    <property type="term" value="C:membrane"/>
    <property type="evidence" value="ECO:0007669"/>
    <property type="project" value="UniProtKB-SubCell"/>
</dbReference>
<gene>
    <name evidence="4" type="ORF">C2S53_020065</name>
</gene>
<dbReference type="EMBL" id="SDAM02029752">
    <property type="protein sequence ID" value="KAH6754823.1"/>
    <property type="molecule type" value="Genomic_DNA"/>
</dbReference>